<proteinExistence type="predicted"/>
<protein>
    <submittedName>
        <fullName evidence="2">Mobile element protein</fullName>
    </submittedName>
</protein>
<dbReference type="PANTHER" id="PTHR33498:SF1">
    <property type="entry name" value="TRANSPOSASE FOR INSERTION SEQUENCE ELEMENT IS1557"/>
    <property type="match status" value="1"/>
</dbReference>
<accession>A0A3B0XZI3</accession>
<name>A0A3B0XZI3_9ZZZZ</name>
<evidence type="ECO:0000313" key="2">
    <source>
        <dbReference type="EMBL" id="VAW61674.1"/>
    </source>
</evidence>
<gene>
    <name evidence="2" type="ORF">MNBD_GAMMA09-3864</name>
</gene>
<dbReference type="PANTHER" id="PTHR33498">
    <property type="entry name" value="TRANSPOSASE FOR INSERTION SEQUENCE ELEMENT IS1557"/>
    <property type="match status" value="1"/>
</dbReference>
<organism evidence="2">
    <name type="scientific">hydrothermal vent metagenome</name>
    <dbReference type="NCBI Taxonomy" id="652676"/>
    <lineage>
        <taxon>unclassified sequences</taxon>
        <taxon>metagenomes</taxon>
        <taxon>ecological metagenomes</taxon>
    </lineage>
</organism>
<dbReference type="AlphaFoldDB" id="A0A3B0XZI3"/>
<evidence type="ECO:0000259" key="1">
    <source>
        <dbReference type="Pfam" id="PF01610"/>
    </source>
</evidence>
<feature type="domain" description="Transposase IS204/IS1001/IS1096/IS1165 DDE" evidence="1">
    <location>
        <begin position="4"/>
        <end position="99"/>
    </location>
</feature>
<sequence>MPPVEGRTEQACKALISQGLSASQQPKVKAVALDMWKAYANAVREQLPQADIVHDRFHISQHLNMAVDMVRKSENKKLVGQGDNRLKGSKFLWLINEEN</sequence>
<dbReference type="EMBL" id="UOFI01000014">
    <property type="protein sequence ID" value="VAW61674.1"/>
    <property type="molecule type" value="Genomic_DNA"/>
</dbReference>
<dbReference type="InterPro" id="IPR002560">
    <property type="entry name" value="Transposase_DDE"/>
</dbReference>
<dbReference type="Pfam" id="PF01610">
    <property type="entry name" value="DDE_Tnp_ISL3"/>
    <property type="match status" value="1"/>
</dbReference>
<reference evidence="2" key="1">
    <citation type="submission" date="2018-06" db="EMBL/GenBank/DDBJ databases">
        <authorList>
            <person name="Zhirakovskaya E."/>
        </authorList>
    </citation>
    <scope>NUCLEOTIDE SEQUENCE</scope>
</reference>
<dbReference type="InterPro" id="IPR047951">
    <property type="entry name" value="Transpos_ISL3"/>
</dbReference>